<reference evidence="5" key="1">
    <citation type="journal article" date="2023" name="G3 (Bethesda)">
        <title>A reference genome for the long-term kleptoplast-retaining sea slug Elysia crispata morphotype clarki.</title>
        <authorList>
            <person name="Eastman K.E."/>
            <person name="Pendleton A.L."/>
            <person name="Shaikh M.A."/>
            <person name="Suttiyut T."/>
            <person name="Ogas R."/>
            <person name="Tomko P."/>
            <person name="Gavelis G."/>
            <person name="Widhalm J.R."/>
            <person name="Wisecaver J.H."/>
        </authorList>
    </citation>
    <scope>NUCLEOTIDE SEQUENCE</scope>
    <source>
        <strain evidence="5">ECLA1</strain>
    </source>
</reference>
<dbReference type="Proteomes" id="UP001283361">
    <property type="component" value="Unassembled WGS sequence"/>
</dbReference>
<dbReference type="GO" id="GO:0006357">
    <property type="term" value="P:regulation of transcription by RNA polymerase II"/>
    <property type="evidence" value="ECO:0007669"/>
    <property type="project" value="TreeGrafter"/>
</dbReference>
<evidence type="ECO:0000259" key="3">
    <source>
        <dbReference type="PROSITE" id="PS51029"/>
    </source>
</evidence>
<dbReference type="InterPro" id="IPR039353">
    <property type="entry name" value="TF_Adf1"/>
</dbReference>
<comment type="caution">
    <text evidence="5">The sequence shown here is derived from an EMBL/GenBank/DDBJ whole genome shotgun (WGS) entry which is preliminary data.</text>
</comment>
<name>A0AAE1CQ39_9GAST</name>
<organism evidence="5 6">
    <name type="scientific">Elysia crispata</name>
    <name type="common">lettuce slug</name>
    <dbReference type="NCBI Taxonomy" id="231223"/>
    <lineage>
        <taxon>Eukaryota</taxon>
        <taxon>Metazoa</taxon>
        <taxon>Spiralia</taxon>
        <taxon>Lophotrochozoa</taxon>
        <taxon>Mollusca</taxon>
        <taxon>Gastropoda</taxon>
        <taxon>Heterobranchia</taxon>
        <taxon>Euthyneura</taxon>
        <taxon>Panpulmonata</taxon>
        <taxon>Sacoglossa</taxon>
        <taxon>Placobranchoidea</taxon>
        <taxon>Plakobranchidae</taxon>
        <taxon>Elysia</taxon>
    </lineage>
</organism>
<gene>
    <name evidence="5" type="ORF">RRG08_008087</name>
</gene>
<dbReference type="EMBL" id="JAWDGP010007214">
    <property type="protein sequence ID" value="KAK3728010.1"/>
    <property type="molecule type" value="Genomic_DNA"/>
</dbReference>
<dbReference type="Pfam" id="PF10545">
    <property type="entry name" value="MADF_DNA_bdg"/>
    <property type="match status" value="1"/>
</dbReference>
<feature type="compositionally biased region" description="Polar residues" evidence="2">
    <location>
        <begin position="173"/>
        <end position="185"/>
    </location>
</feature>
<evidence type="ECO:0000313" key="5">
    <source>
        <dbReference type="EMBL" id="KAK3728010.1"/>
    </source>
</evidence>
<evidence type="ECO:0008006" key="7">
    <source>
        <dbReference type="Google" id="ProtNLM"/>
    </source>
</evidence>
<dbReference type="PANTHER" id="PTHR12243">
    <property type="entry name" value="MADF DOMAIN TRANSCRIPTION FACTOR"/>
    <property type="match status" value="1"/>
</dbReference>
<dbReference type="GO" id="GO:0005667">
    <property type="term" value="C:transcription regulator complex"/>
    <property type="evidence" value="ECO:0007669"/>
    <property type="project" value="TreeGrafter"/>
</dbReference>
<dbReference type="PROSITE" id="PS51029">
    <property type="entry name" value="MADF"/>
    <property type="match status" value="1"/>
</dbReference>
<feature type="domain" description="MADF" evidence="3">
    <location>
        <begin position="9"/>
        <end position="98"/>
    </location>
</feature>
<dbReference type="GO" id="GO:0003677">
    <property type="term" value="F:DNA binding"/>
    <property type="evidence" value="ECO:0007669"/>
    <property type="project" value="InterPro"/>
</dbReference>
<dbReference type="PANTHER" id="PTHR12243:SF60">
    <property type="entry name" value="SI:CH211-15D5.12-RELATED"/>
    <property type="match status" value="1"/>
</dbReference>
<feature type="region of interest" description="Disordered" evidence="2">
    <location>
        <begin position="133"/>
        <end position="185"/>
    </location>
</feature>
<evidence type="ECO:0000256" key="2">
    <source>
        <dbReference type="SAM" id="MobiDB-lite"/>
    </source>
</evidence>
<comment type="subcellular location">
    <subcellularLocation>
        <location evidence="1">Nucleus</location>
    </subcellularLocation>
</comment>
<dbReference type="Pfam" id="PF02944">
    <property type="entry name" value="BESS"/>
    <property type="match status" value="1"/>
</dbReference>
<proteinExistence type="predicted"/>
<feature type="compositionally biased region" description="Low complexity" evidence="2">
    <location>
        <begin position="156"/>
        <end position="167"/>
    </location>
</feature>
<dbReference type="PROSITE" id="PS51031">
    <property type="entry name" value="BESS"/>
    <property type="match status" value="1"/>
</dbReference>
<dbReference type="InterPro" id="IPR006578">
    <property type="entry name" value="MADF-dom"/>
</dbReference>
<keyword evidence="6" id="KW-1185">Reference proteome</keyword>
<evidence type="ECO:0000256" key="1">
    <source>
        <dbReference type="PROSITE-ProRule" id="PRU00371"/>
    </source>
</evidence>
<feature type="compositionally biased region" description="Polar residues" evidence="2">
    <location>
        <begin position="136"/>
        <end position="155"/>
    </location>
</feature>
<evidence type="ECO:0000313" key="6">
    <source>
        <dbReference type="Proteomes" id="UP001283361"/>
    </source>
</evidence>
<dbReference type="SMART" id="SM00595">
    <property type="entry name" value="MADF"/>
    <property type="match status" value="1"/>
</dbReference>
<feature type="domain" description="BESS" evidence="4">
    <location>
        <begin position="213"/>
        <end position="252"/>
    </location>
</feature>
<keyword evidence="1" id="KW-0539">Nucleus</keyword>
<feature type="region of interest" description="Disordered" evidence="2">
    <location>
        <begin position="98"/>
        <end position="121"/>
    </location>
</feature>
<sequence length="283" mass="31640">MTAALNDDELLSAVQSRPALYDKANKDHCNREIVRKLWREISQETGAEILTCKTRWNSMRDYFLRKYREGARPGQPLASGKRLWPYFELLSFLVPHVSTREPGTPQENPDEGEGISLNSLMSPKDSFMGKCEVEETANNPPGSTTCNSPSISSKQEPPSRSPSPVESELTHTAAVTPTVRPSSSQPFRIARKRKGTPAGAIDHKTFKTVRNEESSHEHFFRSILPMIERFSDIETLMFRSDVHGLVLKYLQKQEALPVITSAVSQASDAAGYSVYLQADQSPE</sequence>
<dbReference type="GO" id="GO:0005634">
    <property type="term" value="C:nucleus"/>
    <property type="evidence" value="ECO:0007669"/>
    <property type="project" value="UniProtKB-SubCell"/>
</dbReference>
<evidence type="ECO:0000259" key="4">
    <source>
        <dbReference type="PROSITE" id="PS51031"/>
    </source>
</evidence>
<dbReference type="AlphaFoldDB" id="A0AAE1CQ39"/>
<dbReference type="InterPro" id="IPR004210">
    <property type="entry name" value="BESS_motif"/>
</dbReference>
<accession>A0AAE1CQ39</accession>
<protein>
    <recommendedName>
        <fullName evidence="7">MADF domain-containing protein</fullName>
    </recommendedName>
</protein>